<comment type="caution">
    <text evidence="7">The sequence shown here is derived from an EMBL/GenBank/DDBJ whole genome shotgun (WGS) entry which is preliminary data.</text>
</comment>
<protein>
    <submittedName>
        <fullName evidence="7">Cell wall-associated NlpC family hydrolase</fullName>
    </submittedName>
</protein>
<accession>A0A839QHJ3</accession>
<proteinExistence type="inferred from homology"/>
<evidence type="ECO:0000256" key="1">
    <source>
        <dbReference type="ARBA" id="ARBA00007074"/>
    </source>
</evidence>
<dbReference type="Gene3D" id="3.90.1720.10">
    <property type="entry name" value="endopeptidase domain like (from Nostoc punctiforme)"/>
    <property type="match status" value="1"/>
</dbReference>
<dbReference type="SUPFAM" id="SSF54001">
    <property type="entry name" value="Cysteine proteinases"/>
    <property type="match status" value="1"/>
</dbReference>
<dbReference type="Proteomes" id="UP000523000">
    <property type="component" value="Unassembled WGS sequence"/>
</dbReference>
<name>A0A839QHJ3_9MICC</name>
<feature type="domain" description="NlpC/P60" evidence="6">
    <location>
        <begin position="250"/>
        <end position="380"/>
    </location>
</feature>
<dbReference type="Pfam" id="PF00877">
    <property type="entry name" value="NLPC_P60"/>
    <property type="match status" value="1"/>
</dbReference>
<keyword evidence="5" id="KW-0732">Signal</keyword>
<dbReference type="EMBL" id="JACHVS010000001">
    <property type="protein sequence ID" value="MBB2995083.1"/>
    <property type="molecule type" value="Genomic_DNA"/>
</dbReference>
<dbReference type="InterPro" id="IPR000064">
    <property type="entry name" value="NLP_P60_dom"/>
</dbReference>
<evidence type="ECO:0000256" key="3">
    <source>
        <dbReference type="ARBA" id="ARBA00022801"/>
    </source>
</evidence>
<keyword evidence="3 7" id="KW-0378">Hydrolase</keyword>
<dbReference type="GO" id="GO:0006508">
    <property type="term" value="P:proteolysis"/>
    <property type="evidence" value="ECO:0007669"/>
    <property type="project" value="UniProtKB-KW"/>
</dbReference>
<dbReference type="GO" id="GO:0008234">
    <property type="term" value="F:cysteine-type peptidase activity"/>
    <property type="evidence" value="ECO:0007669"/>
    <property type="project" value="UniProtKB-KW"/>
</dbReference>
<dbReference type="PANTHER" id="PTHR47053:SF1">
    <property type="entry name" value="MUREIN DD-ENDOPEPTIDASE MEPH-RELATED"/>
    <property type="match status" value="1"/>
</dbReference>
<reference evidence="7 8" key="1">
    <citation type="submission" date="2020-08" db="EMBL/GenBank/DDBJ databases">
        <title>Sequencing the genomes of 1000 actinobacteria strains.</title>
        <authorList>
            <person name="Klenk H.-P."/>
        </authorList>
    </citation>
    <scope>NUCLEOTIDE SEQUENCE [LARGE SCALE GENOMIC DNA]</scope>
    <source>
        <strain evidence="7 8">DSM 22826</strain>
    </source>
</reference>
<feature type="signal peptide" evidence="5">
    <location>
        <begin position="1"/>
        <end position="27"/>
    </location>
</feature>
<evidence type="ECO:0000256" key="4">
    <source>
        <dbReference type="ARBA" id="ARBA00022807"/>
    </source>
</evidence>
<evidence type="ECO:0000259" key="6">
    <source>
        <dbReference type="PROSITE" id="PS51935"/>
    </source>
</evidence>
<evidence type="ECO:0000313" key="7">
    <source>
        <dbReference type="EMBL" id="MBB2995083.1"/>
    </source>
</evidence>
<evidence type="ECO:0000256" key="2">
    <source>
        <dbReference type="ARBA" id="ARBA00022670"/>
    </source>
</evidence>
<dbReference type="AlphaFoldDB" id="A0A839QHJ3"/>
<gene>
    <name evidence="7" type="ORF">E9229_001274</name>
</gene>
<keyword evidence="2" id="KW-0645">Protease</keyword>
<organism evidence="7 8">
    <name type="scientific">Paeniglutamicibacter cryotolerans</name>
    <dbReference type="NCBI Taxonomy" id="670079"/>
    <lineage>
        <taxon>Bacteria</taxon>
        <taxon>Bacillati</taxon>
        <taxon>Actinomycetota</taxon>
        <taxon>Actinomycetes</taxon>
        <taxon>Micrococcales</taxon>
        <taxon>Micrococcaceae</taxon>
        <taxon>Paeniglutamicibacter</taxon>
    </lineage>
</organism>
<sequence>MFSLRHLVIATSTALVLTGTLAGGTNAAPPPIPSPIVAVGGQQEVPTFSVDQALSSITKARTAATVTVGTTTGEIDSQIARIGTALEDADIASMQVSEDFALAEDTASGPAPQLAAIAGTSLASLSSAAPSVDLKQAAAAVADIRTASEAAQAALGKKRTELIKESAKLRNTSVAAETKRIDKARATANAAAMRKTLRYSETSVPDLAPATTPGTALEDTTATLAAGMTTTGAGTAAMAVPSAISISTKAPSRAVRINKSVAWAKKVASNNKYKYRYGSTGPTYFDCSGYTGKAFASAGKKLQRTSSQQYKAAPAKVKLSKLTKGDLVFWSSNGGRSFYHVALYIGGGKIAHARNPSAGISVTKLNYAGMRNIYKYGGRY</sequence>
<evidence type="ECO:0000313" key="8">
    <source>
        <dbReference type="Proteomes" id="UP000523000"/>
    </source>
</evidence>
<keyword evidence="8" id="KW-1185">Reference proteome</keyword>
<dbReference type="PANTHER" id="PTHR47053">
    <property type="entry name" value="MUREIN DD-ENDOPEPTIDASE MEPH-RELATED"/>
    <property type="match status" value="1"/>
</dbReference>
<feature type="chain" id="PRO_5032740949" evidence="5">
    <location>
        <begin position="28"/>
        <end position="380"/>
    </location>
</feature>
<dbReference type="PROSITE" id="PS51935">
    <property type="entry name" value="NLPC_P60"/>
    <property type="match status" value="1"/>
</dbReference>
<comment type="similarity">
    <text evidence="1">Belongs to the peptidase C40 family.</text>
</comment>
<evidence type="ECO:0000256" key="5">
    <source>
        <dbReference type="SAM" id="SignalP"/>
    </source>
</evidence>
<dbReference type="InterPro" id="IPR038765">
    <property type="entry name" value="Papain-like_cys_pep_sf"/>
</dbReference>
<dbReference type="InterPro" id="IPR051202">
    <property type="entry name" value="Peptidase_C40"/>
</dbReference>
<keyword evidence="4" id="KW-0788">Thiol protease</keyword>
<dbReference type="RefSeq" id="WP_183510395.1">
    <property type="nucleotide sequence ID" value="NZ_BAABGK010000113.1"/>
</dbReference>